<dbReference type="PATRIC" id="fig|1618482.3.peg.93"/>
<proteinExistence type="inferred from homology"/>
<dbReference type="Pfam" id="PF01195">
    <property type="entry name" value="Pept_tRNA_hydro"/>
    <property type="match status" value="1"/>
</dbReference>
<feature type="active site" description="Proton acceptor" evidence="7">
    <location>
        <position position="19"/>
    </location>
</feature>
<dbReference type="GO" id="GO:0072344">
    <property type="term" value="P:rescue of stalled ribosome"/>
    <property type="evidence" value="ECO:0007669"/>
    <property type="project" value="UniProtKB-UniRule"/>
</dbReference>
<feature type="binding site" evidence="7">
    <location>
        <position position="14"/>
    </location>
    <ligand>
        <name>tRNA</name>
        <dbReference type="ChEBI" id="CHEBI:17843"/>
    </ligand>
</feature>
<evidence type="ECO:0000313" key="11">
    <source>
        <dbReference type="Proteomes" id="UP000034664"/>
    </source>
</evidence>
<feature type="binding site" evidence="7">
    <location>
        <position position="73"/>
    </location>
    <ligand>
        <name>tRNA</name>
        <dbReference type="ChEBI" id="CHEBI:17843"/>
    </ligand>
</feature>
<dbReference type="GO" id="GO:0000049">
    <property type="term" value="F:tRNA binding"/>
    <property type="evidence" value="ECO:0007669"/>
    <property type="project" value="UniProtKB-UniRule"/>
</dbReference>
<dbReference type="Proteomes" id="UP000034664">
    <property type="component" value="Unassembled WGS sequence"/>
</dbReference>
<dbReference type="GO" id="GO:0006515">
    <property type="term" value="P:protein quality control for misfolded or incompletely synthesized proteins"/>
    <property type="evidence" value="ECO:0007669"/>
    <property type="project" value="UniProtKB-UniRule"/>
</dbReference>
<dbReference type="Gene3D" id="3.40.50.1470">
    <property type="entry name" value="Peptidyl-tRNA hydrolase"/>
    <property type="match status" value="1"/>
</dbReference>
<dbReference type="InterPro" id="IPR036416">
    <property type="entry name" value="Pept_tRNA_hydro_sf"/>
</dbReference>
<organism evidence="10 11">
    <name type="scientific">Candidatus Roizmanbacteria bacterium GW2011_GWB1_40_7</name>
    <dbReference type="NCBI Taxonomy" id="1618482"/>
    <lineage>
        <taxon>Bacteria</taxon>
        <taxon>Candidatus Roizmaniibacteriota</taxon>
    </lineage>
</organism>
<sequence>MFLIVGLGNPGEEYKNTRHNVGFDVIEKITNYELRITSETQNTNLHFDKMVNSEIAKIRISSQEVILAKPQSFMNNSGLVVKKLLNSNQQLTISNLVIVHDDISMDLGQVKISKGAGAGNHNGVVSIINHLKTKDFIRIRCGIGRGDGVLSDVVLSKFRPDEKEVVAEMVKKASEACVMIVKEGLEKAMNQVN</sequence>
<comment type="subcellular location">
    <subcellularLocation>
        <location evidence="7">Cytoplasm</location>
    </subcellularLocation>
</comment>
<feature type="site" description="Discriminates between blocked and unblocked aminoacyl-tRNA" evidence="7">
    <location>
        <position position="9"/>
    </location>
</feature>
<dbReference type="SUPFAM" id="SSF53178">
    <property type="entry name" value="Peptidyl-tRNA hydrolase-like"/>
    <property type="match status" value="1"/>
</dbReference>
<feature type="site" description="Stabilizes the basic form of H active site to accept a proton" evidence="7">
    <location>
        <position position="101"/>
    </location>
</feature>
<feature type="binding site" evidence="7">
    <location>
        <position position="75"/>
    </location>
    <ligand>
        <name>tRNA</name>
        <dbReference type="ChEBI" id="CHEBI:17843"/>
    </ligand>
</feature>
<comment type="catalytic activity">
    <reaction evidence="7 8">
        <text>an N-acyl-L-alpha-aminoacyl-tRNA + H2O = an N-acyl-L-amino acid + a tRNA + H(+)</text>
        <dbReference type="Rhea" id="RHEA:54448"/>
        <dbReference type="Rhea" id="RHEA-COMP:10123"/>
        <dbReference type="Rhea" id="RHEA-COMP:13883"/>
        <dbReference type="ChEBI" id="CHEBI:15377"/>
        <dbReference type="ChEBI" id="CHEBI:15378"/>
        <dbReference type="ChEBI" id="CHEBI:59874"/>
        <dbReference type="ChEBI" id="CHEBI:78442"/>
        <dbReference type="ChEBI" id="CHEBI:138191"/>
        <dbReference type="EC" id="3.1.1.29"/>
    </reaction>
</comment>
<name>A0A0G0VLP2_9BACT</name>
<gene>
    <name evidence="7" type="primary">pth</name>
    <name evidence="10" type="ORF">UU14_C0002G0053</name>
</gene>
<dbReference type="PROSITE" id="PS01195">
    <property type="entry name" value="PEPT_TRNA_HYDROL_1"/>
    <property type="match status" value="1"/>
</dbReference>
<dbReference type="InterPro" id="IPR001328">
    <property type="entry name" value="Pept_tRNA_hydro"/>
</dbReference>
<evidence type="ECO:0000256" key="8">
    <source>
        <dbReference type="RuleBase" id="RU000673"/>
    </source>
</evidence>
<keyword evidence="7" id="KW-0963">Cytoplasm</keyword>
<dbReference type="AlphaFoldDB" id="A0A0G0VLP2"/>
<dbReference type="CDD" id="cd00462">
    <property type="entry name" value="PTH"/>
    <property type="match status" value="1"/>
</dbReference>
<evidence type="ECO:0000256" key="7">
    <source>
        <dbReference type="HAMAP-Rule" id="MF_00083"/>
    </source>
</evidence>
<dbReference type="GO" id="GO:0005737">
    <property type="term" value="C:cytoplasm"/>
    <property type="evidence" value="ECO:0007669"/>
    <property type="project" value="UniProtKB-SubCell"/>
</dbReference>
<dbReference type="EC" id="3.1.1.29" evidence="1 7"/>
<evidence type="ECO:0000313" key="10">
    <source>
        <dbReference type="EMBL" id="KKR72800.1"/>
    </source>
</evidence>
<keyword evidence="4 7" id="KW-0694">RNA-binding</keyword>
<dbReference type="NCBIfam" id="TIGR00447">
    <property type="entry name" value="pth"/>
    <property type="match status" value="1"/>
</dbReference>
<comment type="function">
    <text evidence="7">Hydrolyzes ribosome-free peptidyl-tRNAs (with 1 or more amino acids incorporated), which drop off the ribosome during protein synthesis, or as a result of ribosome stalling.</text>
</comment>
<comment type="caution">
    <text evidence="10">The sequence shown here is derived from an EMBL/GenBank/DDBJ whole genome shotgun (WGS) entry which is preliminary data.</text>
</comment>
<evidence type="ECO:0000256" key="4">
    <source>
        <dbReference type="ARBA" id="ARBA00022884"/>
    </source>
</evidence>
<dbReference type="EMBL" id="LBZM01000002">
    <property type="protein sequence ID" value="KKR72800.1"/>
    <property type="molecule type" value="Genomic_DNA"/>
</dbReference>
<comment type="subunit">
    <text evidence="7">Monomer.</text>
</comment>
<evidence type="ECO:0000256" key="5">
    <source>
        <dbReference type="ARBA" id="ARBA00038063"/>
    </source>
</evidence>
<dbReference type="PANTHER" id="PTHR17224">
    <property type="entry name" value="PEPTIDYL-TRNA HYDROLASE"/>
    <property type="match status" value="1"/>
</dbReference>
<protein>
    <recommendedName>
        <fullName evidence="6 7">Peptidyl-tRNA hydrolase</fullName>
        <shortName evidence="7">Pth</shortName>
        <ecNumber evidence="1 7">3.1.1.29</ecNumber>
    </recommendedName>
</protein>
<evidence type="ECO:0000256" key="9">
    <source>
        <dbReference type="RuleBase" id="RU004320"/>
    </source>
</evidence>
<accession>A0A0G0VLP2</accession>
<comment type="similarity">
    <text evidence="5 7 9">Belongs to the PTH family.</text>
</comment>
<reference evidence="10 11" key="1">
    <citation type="journal article" date="2015" name="Nature">
        <title>rRNA introns, odd ribosomes, and small enigmatic genomes across a large radiation of phyla.</title>
        <authorList>
            <person name="Brown C.T."/>
            <person name="Hug L.A."/>
            <person name="Thomas B.C."/>
            <person name="Sharon I."/>
            <person name="Castelle C.J."/>
            <person name="Singh A."/>
            <person name="Wilkins M.J."/>
            <person name="Williams K.H."/>
            <person name="Banfield J.F."/>
        </authorList>
    </citation>
    <scope>NUCLEOTIDE SEQUENCE [LARGE SCALE GENOMIC DNA]</scope>
</reference>
<evidence type="ECO:0000256" key="6">
    <source>
        <dbReference type="ARBA" id="ARBA00050038"/>
    </source>
</evidence>
<dbReference type="GO" id="GO:0004045">
    <property type="term" value="F:peptidyl-tRNA hydrolase activity"/>
    <property type="evidence" value="ECO:0007669"/>
    <property type="project" value="UniProtKB-UniRule"/>
</dbReference>
<keyword evidence="3 7" id="KW-0378">Hydrolase</keyword>
<evidence type="ECO:0000256" key="1">
    <source>
        <dbReference type="ARBA" id="ARBA00013260"/>
    </source>
</evidence>
<feature type="binding site" evidence="7">
    <location>
        <position position="122"/>
    </location>
    <ligand>
        <name>tRNA</name>
        <dbReference type="ChEBI" id="CHEBI:17843"/>
    </ligand>
</feature>
<evidence type="ECO:0000256" key="2">
    <source>
        <dbReference type="ARBA" id="ARBA00022555"/>
    </source>
</evidence>
<evidence type="ECO:0000256" key="3">
    <source>
        <dbReference type="ARBA" id="ARBA00022801"/>
    </source>
</evidence>
<dbReference type="InterPro" id="IPR018171">
    <property type="entry name" value="Pept_tRNA_hydro_CS"/>
</dbReference>
<keyword evidence="2 7" id="KW-0820">tRNA-binding</keyword>
<comment type="function">
    <text evidence="7">Catalyzes the release of premature peptidyl moieties from peptidyl-tRNA molecules trapped in stalled 50S ribosomal subunits, and thus maintains levels of free tRNAs and 50S ribosomes.</text>
</comment>
<dbReference type="PANTHER" id="PTHR17224:SF1">
    <property type="entry name" value="PEPTIDYL-TRNA HYDROLASE"/>
    <property type="match status" value="1"/>
</dbReference>
<dbReference type="HAMAP" id="MF_00083">
    <property type="entry name" value="Pept_tRNA_hydro_bact"/>
    <property type="match status" value="1"/>
</dbReference>